<comment type="caution">
    <text evidence="3">Lacks conserved residue(s) required for the propagation of feature annotation.</text>
</comment>
<evidence type="ECO:0000259" key="5">
    <source>
        <dbReference type="Pfam" id="PF02885"/>
    </source>
</evidence>
<dbReference type="InterPro" id="IPR036320">
    <property type="entry name" value="Glycosyl_Trfase_fam3_N_dom_sf"/>
</dbReference>
<feature type="binding site" evidence="3">
    <location>
        <position position="79"/>
    </location>
    <ligand>
        <name>anthranilate</name>
        <dbReference type="ChEBI" id="CHEBI:16567"/>
        <label>1</label>
    </ligand>
</feature>
<dbReference type="InterPro" id="IPR035902">
    <property type="entry name" value="Nuc_phospho_transferase"/>
</dbReference>
<evidence type="ECO:0000256" key="2">
    <source>
        <dbReference type="ARBA" id="ARBA00022679"/>
    </source>
</evidence>
<dbReference type="GO" id="GO:0005829">
    <property type="term" value="C:cytosol"/>
    <property type="evidence" value="ECO:0007669"/>
    <property type="project" value="TreeGrafter"/>
</dbReference>
<dbReference type="AlphaFoldDB" id="A0A3D5QBS5"/>
<name>A0A3D5QBS5_FLESI</name>
<dbReference type="PANTHER" id="PTHR43285">
    <property type="entry name" value="ANTHRANILATE PHOSPHORIBOSYLTRANSFERASE"/>
    <property type="match status" value="1"/>
</dbReference>
<dbReference type="SUPFAM" id="SSF52418">
    <property type="entry name" value="Nucleoside phosphorylase/phosphoribosyltransferase catalytic domain"/>
    <property type="match status" value="1"/>
</dbReference>
<feature type="domain" description="Glycosyl transferase family 3" evidence="4">
    <location>
        <begin position="73"/>
        <end position="316"/>
    </location>
</feature>
<dbReference type="GO" id="GO:0000287">
    <property type="term" value="F:magnesium ion binding"/>
    <property type="evidence" value="ECO:0007669"/>
    <property type="project" value="UniProtKB-UniRule"/>
</dbReference>
<comment type="function">
    <text evidence="3">Catalyzes the transfer of the phosphoribosyl group of 5-phosphorylribose-1-pyrophosphate (PRPP) to anthranilate to yield N-(5'-phosphoribosyl)-anthranilate (PRA).</text>
</comment>
<feature type="binding site" evidence="3">
    <location>
        <position position="110"/>
    </location>
    <ligand>
        <name>anthranilate</name>
        <dbReference type="ChEBI" id="CHEBI:16567"/>
        <label>1</label>
    </ligand>
</feature>
<dbReference type="GO" id="GO:0000162">
    <property type="term" value="P:L-tryptophan biosynthetic process"/>
    <property type="evidence" value="ECO:0007669"/>
    <property type="project" value="UniProtKB-UniRule"/>
</dbReference>
<feature type="binding site" evidence="3">
    <location>
        <position position="119"/>
    </location>
    <ligand>
        <name>5-phospho-alpha-D-ribose 1-diphosphate</name>
        <dbReference type="ChEBI" id="CHEBI:58017"/>
    </ligand>
</feature>
<keyword evidence="3" id="KW-0057">Aromatic amino acid biosynthesis</keyword>
<comment type="similarity">
    <text evidence="3">Belongs to the anthranilate phosphoribosyltransferase family.</text>
</comment>
<sequence>MHSIVQKVNNGKILDFDEVKTLFNGILTGEISEAGIGSALIAMKLRGETAEEVAAAATVLNEHKVKFQHSATKTIDTCGTGGDGKSTLNVSTAVSLVLAAMGIKVLKHGNMAQSGKVGSADILDELGIPTKLDEANSHTYFNNNNFIFLFAPHYHPALKNVAKIRKDLRVATIFNYLGPMLNPGSPDYQTIGINRADKLDLYAEALQIQDRDNIIVYSSKDGYDEISSSDITYVRHVKEGRIENFEIDPSNFFEKFPMPVVNSKENAKKLFLETIEGKNEQLTNLIALNTAASLYTMNLHSLKEGFHAARNIIKEGIVSDKLNKMIMEKAV</sequence>
<dbReference type="EMBL" id="DPPF01000129">
    <property type="protein sequence ID" value="HCW93305.1"/>
    <property type="molecule type" value="Genomic_DNA"/>
</dbReference>
<dbReference type="SUPFAM" id="SSF47648">
    <property type="entry name" value="Nucleoside phosphorylase/phosphoribosyltransferase N-terminal domain"/>
    <property type="match status" value="1"/>
</dbReference>
<dbReference type="GO" id="GO:0004048">
    <property type="term" value="F:anthranilate phosphoribosyltransferase activity"/>
    <property type="evidence" value="ECO:0007669"/>
    <property type="project" value="UniProtKB-UniRule"/>
</dbReference>
<dbReference type="Pfam" id="PF00591">
    <property type="entry name" value="Glycos_transf_3"/>
    <property type="match status" value="1"/>
</dbReference>
<comment type="subunit">
    <text evidence="3">Homodimer.</text>
</comment>
<dbReference type="InterPro" id="IPR005940">
    <property type="entry name" value="Anthranilate_Pribosyl_Tfrase"/>
</dbReference>
<protein>
    <recommendedName>
        <fullName evidence="3">Anthranilate phosphoribosyltransferase</fullName>
        <ecNumber evidence="3">2.4.2.18</ecNumber>
    </recommendedName>
</protein>
<feature type="binding site" evidence="3">
    <location>
        <position position="165"/>
    </location>
    <ligand>
        <name>anthranilate</name>
        <dbReference type="ChEBI" id="CHEBI:16567"/>
        <label>2</label>
    </ligand>
</feature>
<dbReference type="EC" id="2.4.2.18" evidence="3"/>
<feature type="binding site" evidence="3">
    <location>
        <position position="224"/>
    </location>
    <ligand>
        <name>Mg(2+)</name>
        <dbReference type="ChEBI" id="CHEBI:18420"/>
        <label>2</label>
    </ligand>
</feature>
<accession>A0A3D5QBS5</accession>
<feature type="binding site" evidence="3">
    <location>
        <begin position="82"/>
        <end position="83"/>
    </location>
    <ligand>
        <name>5-phospho-alpha-D-ribose 1-diphosphate</name>
        <dbReference type="ChEBI" id="CHEBI:58017"/>
    </ligand>
</feature>
<dbReference type="InterPro" id="IPR000312">
    <property type="entry name" value="Glycosyl_Trfase_fam3"/>
</dbReference>
<evidence type="ECO:0000313" key="6">
    <source>
        <dbReference type="EMBL" id="HCW93305.1"/>
    </source>
</evidence>
<keyword evidence="3" id="KW-0028">Amino-acid biosynthesis</keyword>
<gene>
    <name evidence="3 6" type="primary">trpD</name>
    <name evidence="6" type="ORF">DHM44_06460</name>
</gene>
<feature type="binding site" evidence="3">
    <location>
        <position position="225"/>
    </location>
    <ligand>
        <name>Mg(2+)</name>
        <dbReference type="ChEBI" id="CHEBI:18420"/>
        <label>2</label>
    </ligand>
</feature>
<reference evidence="6 7" key="1">
    <citation type="journal article" date="2018" name="Nat. Biotechnol.">
        <title>A standardized bacterial taxonomy based on genome phylogeny substantially revises the tree of life.</title>
        <authorList>
            <person name="Parks D.H."/>
            <person name="Chuvochina M."/>
            <person name="Waite D.W."/>
            <person name="Rinke C."/>
            <person name="Skarshewski A."/>
            <person name="Chaumeil P.A."/>
            <person name="Hugenholtz P."/>
        </authorList>
    </citation>
    <scope>NUCLEOTIDE SEQUENCE [LARGE SCALE GENOMIC DNA]</scope>
    <source>
        <strain evidence="6">UBA8672</strain>
    </source>
</reference>
<evidence type="ECO:0000256" key="3">
    <source>
        <dbReference type="HAMAP-Rule" id="MF_00211"/>
    </source>
</evidence>
<comment type="caution">
    <text evidence="6">The sequence shown here is derived from an EMBL/GenBank/DDBJ whole genome shotgun (WGS) entry which is preliminary data.</text>
</comment>
<dbReference type="InterPro" id="IPR017459">
    <property type="entry name" value="Glycosyl_Trfase_fam3_N_dom"/>
</dbReference>
<comment type="catalytic activity">
    <reaction evidence="3">
        <text>N-(5-phospho-beta-D-ribosyl)anthranilate + diphosphate = 5-phospho-alpha-D-ribose 1-diphosphate + anthranilate</text>
        <dbReference type="Rhea" id="RHEA:11768"/>
        <dbReference type="ChEBI" id="CHEBI:16567"/>
        <dbReference type="ChEBI" id="CHEBI:18277"/>
        <dbReference type="ChEBI" id="CHEBI:33019"/>
        <dbReference type="ChEBI" id="CHEBI:58017"/>
        <dbReference type="EC" id="2.4.2.18"/>
    </reaction>
</comment>
<evidence type="ECO:0000259" key="4">
    <source>
        <dbReference type="Pfam" id="PF00591"/>
    </source>
</evidence>
<keyword evidence="2 3" id="KW-0808">Transferase</keyword>
<proteinExistence type="inferred from homology"/>
<feature type="domain" description="Glycosyl transferase family 3 N-terminal" evidence="5">
    <location>
        <begin position="3"/>
        <end position="63"/>
    </location>
</feature>
<feature type="binding site" evidence="3">
    <location>
        <position position="79"/>
    </location>
    <ligand>
        <name>5-phospho-alpha-D-ribose 1-diphosphate</name>
        <dbReference type="ChEBI" id="CHEBI:58017"/>
    </ligand>
</feature>
<feature type="binding site" evidence="3">
    <location>
        <position position="91"/>
    </location>
    <ligand>
        <name>Mg(2+)</name>
        <dbReference type="ChEBI" id="CHEBI:18420"/>
        <label>1</label>
    </ligand>
</feature>
<dbReference type="NCBIfam" id="TIGR01245">
    <property type="entry name" value="trpD"/>
    <property type="match status" value="1"/>
</dbReference>
<evidence type="ECO:0000313" key="7">
    <source>
        <dbReference type="Proteomes" id="UP000262325"/>
    </source>
</evidence>
<keyword evidence="3" id="KW-0479">Metal-binding</keyword>
<dbReference type="UniPathway" id="UPA00035">
    <property type="reaction ID" value="UER00041"/>
</dbReference>
<dbReference type="PANTHER" id="PTHR43285:SF2">
    <property type="entry name" value="ANTHRANILATE PHOSPHORIBOSYLTRANSFERASE"/>
    <property type="match status" value="1"/>
</dbReference>
<feature type="binding site" evidence="3">
    <location>
        <position position="225"/>
    </location>
    <ligand>
        <name>Mg(2+)</name>
        <dbReference type="ChEBI" id="CHEBI:18420"/>
        <label>1</label>
    </ligand>
</feature>
<keyword evidence="3" id="KW-0822">Tryptophan biosynthesis</keyword>
<organism evidence="6 7">
    <name type="scientific">Flexistipes sinusarabici</name>
    <dbReference type="NCBI Taxonomy" id="2352"/>
    <lineage>
        <taxon>Bacteria</taxon>
        <taxon>Pseudomonadati</taxon>
        <taxon>Deferribacterota</taxon>
        <taxon>Deferribacteres</taxon>
        <taxon>Deferribacterales</taxon>
        <taxon>Flexistipitaceae</taxon>
        <taxon>Flexistipes</taxon>
    </lineage>
</organism>
<dbReference type="HAMAP" id="MF_00211">
    <property type="entry name" value="TrpD"/>
    <property type="match status" value="1"/>
</dbReference>
<dbReference type="Gene3D" id="3.40.1030.10">
    <property type="entry name" value="Nucleoside phosphorylase/phosphoribosyltransferase catalytic domain"/>
    <property type="match status" value="1"/>
</dbReference>
<keyword evidence="3" id="KW-0460">Magnesium</keyword>
<comment type="pathway">
    <text evidence="3">Amino-acid biosynthesis; L-tryptophan biosynthesis; L-tryptophan from chorismate: step 2/5.</text>
</comment>
<dbReference type="Pfam" id="PF02885">
    <property type="entry name" value="Glycos_trans_3N"/>
    <property type="match status" value="1"/>
</dbReference>
<feature type="binding site" evidence="3">
    <location>
        <begin position="89"/>
        <end position="92"/>
    </location>
    <ligand>
        <name>5-phospho-alpha-D-ribose 1-diphosphate</name>
        <dbReference type="ChEBI" id="CHEBI:58017"/>
    </ligand>
</feature>
<dbReference type="Proteomes" id="UP000262325">
    <property type="component" value="Unassembled WGS sequence"/>
</dbReference>
<feature type="binding site" evidence="3">
    <location>
        <begin position="107"/>
        <end position="115"/>
    </location>
    <ligand>
        <name>5-phospho-alpha-D-ribose 1-diphosphate</name>
        <dbReference type="ChEBI" id="CHEBI:58017"/>
    </ligand>
</feature>
<keyword evidence="1 3" id="KW-0328">Glycosyltransferase</keyword>
<feature type="binding site" evidence="3">
    <location>
        <position position="87"/>
    </location>
    <ligand>
        <name>5-phospho-alpha-D-ribose 1-diphosphate</name>
        <dbReference type="ChEBI" id="CHEBI:58017"/>
    </ligand>
</feature>
<evidence type="ECO:0000256" key="1">
    <source>
        <dbReference type="ARBA" id="ARBA00022676"/>
    </source>
</evidence>
<dbReference type="Gene3D" id="1.20.970.10">
    <property type="entry name" value="Transferase, Pyrimidine Nucleoside Phosphorylase, Chain C"/>
    <property type="match status" value="1"/>
</dbReference>
<comment type="cofactor">
    <cofactor evidence="3">
        <name>Mg(2+)</name>
        <dbReference type="ChEBI" id="CHEBI:18420"/>
    </cofactor>
    <text evidence="3">Binds 2 magnesium ions per monomer.</text>
</comment>